<dbReference type="Pfam" id="PF03732">
    <property type="entry name" value="Retrotrans_gag"/>
    <property type="match status" value="1"/>
</dbReference>
<dbReference type="PROSITE" id="PS50879">
    <property type="entry name" value="RNASE_H_1"/>
    <property type="match status" value="1"/>
</dbReference>
<dbReference type="Pfam" id="PF00665">
    <property type="entry name" value="rve"/>
    <property type="match status" value="1"/>
</dbReference>
<dbReference type="InterPro" id="IPR005162">
    <property type="entry name" value="Retrotrans_gag_dom"/>
</dbReference>
<feature type="compositionally biased region" description="Basic and acidic residues" evidence="1">
    <location>
        <begin position="592"/>
        <end position="604"/>
    </location>
</feature>
<feature type="domain" description="RNase H type-1" evidence="2">
    <location>
        <begin position="1759"/>
        <end position="1888"/>
    </location>
</feature>
<dbReference type="PANTHER" id="PTHR48475">
    <property type="entry name" value="RIBONUCLEASE H"/>
    <property type="match status" value="1"/>
</dbReference>
<dbReference type="GO" id="GO:0004523">
    <property type="term" value="F:RNA-DNA hybrid ribonuclease activity"/>
    <property type="evidence" value="ECO:0007669"/>
    <property type="project" value="InterPro"/>
</dbReference>
<dbReference type="Pfam" id="PF17919">
    <property type="entry name" value="RT_RNaseH_2"/>
    <property type="match status" value="1"/>
</dbReference>
<evidence type="ECO:0000313" key="4">
    <source>
        <dbReference type="EMBL" id="KAF8704996.1"/>
    </source>
</evidence>
<dbReference type="InterPro" id="IPR043502">
    <property type="entry name" value="DNA/RNA_pol_sf"/>
</dbReference>
<dbReference type="InterPro" id="IPR000477">
    <property type="entry name" value="RT_dom"/>
</dbReference>
<dbReference type="InterPro" id="IPR036397">
    <property type="entry name" value="RNaseH_sf"/>
</dbReference>
<feature type="region of interest" description="Disordered" evidence="1">
    <location>
        <begin position="560"/>
        <end position="657"/>
    </location>
</feature>
<evidence type="ECO:0008006" key="6">
    <source>
        <dbReference type="Google" id="ProtNLM"/>
    </source>
</evidence>
<accession>A0A835EMR5</accession>
<feature type="compositionally biased region" description="Acidic residues" evidence="1">
    <location>
        <begin position="566"/>
        <end position="581"/>
    </location>
</feature>
<feature type="region of interest" description="Disordered" evidence="1">
    <location>
        <begin position="374"/>
        <end position="434"/>
    </location>
</feature>
<feature type="compositionally biased region" description="Basic and acidic residues" evidence="1">
    <location>
        <begin position="793"/>
        <end position="804"/>
    </location>
</feature>
<dbReference type="Gene3D" id="3.10.10.10">
    <property type="entry name" value="HIV Type 1 Reverse Transcriptase, subunit A, domain 1"/>
    <property type="match status" value="1"/>
</dbReference>
<dbReference type="PROSITE" id="PS50994">
    <property type="entry name" value="INTEGRASE"/>
    <property type="match status" value="1"/>
</dbReference>
<dbReference type="EMBL" id="JACEFO010001770">
    <property type="protein sequence ID" value="KAF8704996.1"/>
    <property type="molecule type" value="Genomic_DNA"/>
</dbReference>
<dbReference type="CDD" id="cd01647">
    <property type="entry name" value="RT_LTR"/>
    <property type="match status" value="1"/>
</dbReference>
<dbReference type="OrthoDB" id="1936645at2759"/>
<feature type="compositionally biased region" description="Basic residues" evidence="1">
    <location>
        <begin position="396"/>
        <end position="413"/>
    </location>
</feature>
<dbReference type="InterPro" id="IPR012337">
    <property type="entry name" value="RNaseH-like_sf"/>
</dbReference>
<feature type="compositionally biased region" description="Basic and acidic residues" evidence="1">
    <location>
        <begin position="977"/>
        <end position="995"/>
    </location>
</feature>
<protein>
    <recommendedName>
        <fullName evidence="6">Reverse transcriptase</fullName>
    </recommendedName>
</protein>
<dbReference type="Gene3D" id="3.30.70.270">
    <property type="match status" value="2"/>
</dbReference>
<feature type="compositionally biased region" description="Basic and acidic residues" evidence="1">
    <location>
        <begin position="690"/>
        <end position="700"/>
    </location>
</feature>
<dbReference type="PANTHER" id="PTHR48475:SF2">
    <property type="entry name" value="RIBONUCLEASE H"/>
    <property type="match status" value="1"/>
</dbReference>
<feature type="region of interest" description="Disordered" evidence="1">
    <location>
        <begin position="244"/>
        <end position="270"/>
    </location>
</feature>
<dbReference type="InterPro" id="IPR041577">
    <property type="entry name" value="RT_RNaseH_2"/>
</dbReference>
<dbReference type="GO" id="GO:0003676">
    <property type="term" value="F:nucleic acid binding"/>
    <property type="evidence" value="ECO:0007669"/>
    <property type="project" value="InterPro"/>
</dbReference>
<dbReference type="InterPro" id="IPR001584">
    <property type="entry name" value="Integrase_cat-core"/>
</dbReference>
<evidence type="ECO:0000313" key="5">
    <source>
        <dbReference type="Proteomes" id="UP000636709"/>
    </source>
</evidence>
<dbReference type="SUPFAM" id="SSF56672">
    <property type="entry name" value="DNA/RNA polymerases"/>
    <property type="match status" value="1"/>
</dbReference>
<feature type="region of interest" description="Disordered" evidence="1">
    <location>
        <begin position="118"/>
        <end position="181"/>
    </location>
</feature>
<proteinExistence type="predicted"/>
<dbReference type="Pfam" id="PF13456">
    <property type="entry name" value="RVT_3"/>
    <property type="match status" value="1"/>
</dbReference>
<feature type="region of interest" description="Disordered" evidence="1">
    <location>
        <begin position="33"/>
        <end position="67"/>
    </location>
</feature>
<dbReference type="CDD" id="cd00303">
    <property type="entry name" value="retropepsin_like"/>
    <property type="match status" value="1"/>
</dbReference>
<feature type="region of interest" description="Disordered" evidence="1">
    <location>
        <begin position="2374"/>
        <end position="2405"/>
    </location>
</feature>
<feature type="region of interest" description="Disordered" evidence="1">
    <location>
        <begin position="974"/>
        <end position="1043"/>
    </location>
</feature>
<evidence type="ECO:0000256" key="1">
    <source>
        <dbReference type="SAM" id="MobiDB-lite"/>
    </source>
</evidence>
<name>A0A835EMR5_9POAL</name>
<dbReference type="SUPFAM" id="SSF53098">
    <property type="entry name" value="Ribonuclease H-like"/>
    <property type="match status" value="2"/>
</dbReference>
<dbReference type="GO" id="GO:0015074">
    <property type="term" value="P:DNA integration"/>
    <property type="evidence" value="ECO:0007669"/>
    <property type="project" value="InterPro"/>
</dbReference>
<dbReference type="Gene3D" id="1.10.340.70">
    <property type="match status" value="1"/>
</dbReference>
<organism evidence="4 5">
    <name type="scientific">Digitaria exilis</name>
    <dbReference type="NCBI Taxonomy" id="1010633"/>
    <lineage>
        <taxon>Eukaryota</taxon>
        <taxon>Viridiplantae</taxon>
        <taxon>Streptophyta</taxon>
        <taxon>Embryophyta</taxon>
        <taxon>Tracheophyta</taxon>
        <taxon>Spermatophyta</taxon>
        <taxon>Magnoliopsida</taxon>
        <taxon>Liliopsida</taxon>
        <taxon>Poales</taxon>
        <taxon>Poaceae</taxon>
        <taxon>PACMAD clade</taxon>
        <taxon>Panicoideae</taxon>
        <taxon>Panicodae</taxon>
        <taxon>Paniceae</taxon>
        <taxon>Anthephorinae</taxon>
        <taxon>Digitaria</taxon>
    </lineage>
</organism>
<feature type="compositionally biased region" description="Basic residues" evidence="1">
    <location>
        <begin position="996"/>
        <end position="1012"/>
    </location>
</feature>
<feature type="compositionally biased region" description="Basic and acidic residues" evidence="1">
    <location>
        <begin position="740"/>
        <end position="769"/>
    </location>
</feature>
<evidence type="ECO:0000259" key="2">
    <source>
        <dbReference type="PROSITE" id="PS50879"/>
    </source>
</evidence>
<feature type="domain" description="Integrase catalytic" evidence="3">
    <location>
        <begin position="2065"/>
        <end position="2231"/>
    </location>
</feature>
<dbReference type="InterPro" id="IPR043128">
    <property type="entry name" value="Rev_trsase/Diguanyl_cyclase"/>
</dbReference>
<feature type="compositionally biased region" description="Basic and acidic residues" evidence="1">
    <location>
        <begin position="244"/>
        <end position="268"/>
    </location>
</feature>
<feature type="region of interest" description="Disordered" evidence="1">
    <location>
        <begin position="1326"/>
        <end position="1349"/>
    </location>
</feature>
<dbReference type="InterPro" id="IPR002156">
    <property type="entry name" value="RNaseH_domain"/>
</dbReference>
<dbReference type="Gene3D" id="3.30.420.10">
    <property type="entry name" value="Ribonuclease H-like superfamily/Ribonuclease H"/>
    <property type="match status" value="2"/>
</dbReference>
<reference evidence="4" key="1">
    <citation type="submission" date="2020-07" db="EMBL/GenBank/DDBJ databases">
        <title>Genome sequence and genetic diversity analysis of an under-domesticated orphan crop, white fonio (Digitaria exilis).</title>
        <authorList>
            <person name="Bennetzen J.L."/>
            <person name="Chen S."/>
            <person name="Ma X."/>
            <person name="Wang X."/>
            <person name="Yssel A.E.J."/>
            <person name="Chaluvadi S.R."/>
            <person name="Johnson M."/>
            <person name="Gangashetty P."/>
            <person name="Hamidou F."/>
            <person name="Sanogo M.D."/>
            <person name="Zwaenepoel A."/>
            <person name="Wallace J."/>
            <person name="Van De Peer Y."/>
            <person name="Van Deynze A."/>
        </authorList>
    </citation>
    <scope>NUCLEOTIDE SEQUENCE</scope>
    <source>
        <tissue evidence="4">Leaves</tissue>
    </source>
</reference>
<dbReference type="CDD" id="cd09279">
    <property type="entry name" value="RNase_HI_like"/>
    <property type="match status" value="1"/>
</dbReference>
<dbReference type="Proteomes" id="UP000636709">
    <property type="component" value="Unassembled WGS sequence"/>
</dbReference>
<feature type="compositionally biased region" description="Basic and acidic residues" evidence="1">
    <location>
        <begin position="619"/>
        <end position="637"/>
    </location>
</feature>
<gene>
    <name evidence="4" type="ORF">HU200_031248</name>
</gene>
<feature type="region of interest" description="Disordered" evidence="1">
    <location>
        <begin position="690"/>
        <end position="818"/>
    </location>
</feature>
<comment type="caution">
    <text evidence="4">The sequence shown here is derived from an EMBL/GenBank/DDBJ whole genome shotgun (WGS) entry which is preliminary data.</text>
</comment>
<sequence length="2405" mass="268619">MSQRSWTFVCPKNEGLAKHNEELQAKNDRLVKENEGYPNLGPKLLSNKAYDDPVTTTPSLEPIPLEVDDHPRAGMSLEVYNYPRAGISLEHAVHARARHAGNDSLALRSITSRHDVRGNRCVMSPPTPRRRHRSNPIAHNTVPTTPLTPPASDAPLPSKATLEGSYRTPTQAAVRRPLPSKPWTVTRGRYVNCRLAVSRSRKARFPPAWYTAWAAQCTKRRQRHDHVTTRTHVSVPSSLVYKRGREAHAKGKRERDHKSQATRTHDLGLRSLSPSPTLLVNPYYKQHVTRCIAPLLDVRPRGRNQDKTLVSHSRHRGNEWLAPQSLGTSAALLSFPMANFGEGRPPLGKSDLLPAGREIWFGSLRFRASGDDYHMPILQQDPSDRPEPHHQQPATPRRRSRPGPRARRARAARRAADVGNPHPTREGDALRSGSQERVAPFLPEPMSAPRATTAHFYPYGLRNSADAYASSIRTTMSAYGDQPGCHPVSEEDFADPLPAVSRIESNDGHAFTRTHLGWDYSGLRDPEAFIAFQTAADYCFGYSDDEYDPTKECFVINDGQLSEGSTSDDDGGGDDQGDNDGVDLTGAQPSDPSDHSPSEDERDPRHRPRASGDVSPPARSDREPAKQDDERGTDARHAGRVAQARILAEGKDDDLAPRTSQKLIAAAALLRAMPEAATPEGRKLHLEAQKLVEHAARQHAESSASRLRRSSASKGERGGESSVRSPRPNGRARAQSRGNSRRDTARRHASEPRALETRTSRLRDTRGTDDDGDARNTLNEIRRREGAWTNQRGRTDVGRNRDAAPEPAGTRPTTITKYSGETDPRVWLNDYRLACQLGGATDDAMIIRNLPLHLADSARTWLEHLPPNRIRDWDGLVETFVGNFQGTYVRPGNTWDLRGCRQKPGESLRDFIRRFSKRCTELPNISDHQIIHSFLESTTCYSLVCKLGRSPPPDANRLFEIASKYASGEEAANAIFNDKKGKRPEEASTEDDKAKGPSKKRKHGKKGKKPRAPRGTGDVEDEALAVDPNHKGPRGPPRGGGVFDDLLKKPCPYHKTAVAHTLEQCEMLRKFYNRIPRKDGGPPKDGGAKDDDGYPEVEHMFFITGGPAANLKPRQRRRERREVMLVRPATPSYLDWSSETISFGREDHPDHIPNPGQYPLVVDPVIGNTRFSKVLMDGGSSLNILYAPTLELMGISTNELRPNKSSFHGVAPGKRVQTLGQIDLPVCFGTPGNFRKEVLTFEVVGFKGAYHAILGRPCYAKFMAIPNYTYLKMKMPGPHEVITVGPTVEHAYVCDIESIELAEALALDETLVADLEAIVNTLPDANERQQGSFAPAEDTKTVPLDPDSSDGREVVLVDCLRAHADIFAWSPSDMPGIPREVAEHSLDIRPHSKPVKQRLRRFDEVKRRAIGEEVRKLLEAGFIKEVFYPEWLANPIKMKESDQLATSFITPFGMYCYVTMPFGLRNAGATYQRCMLHVFGDHIGRIVEAYVDDIVVKTRKADDLVRDLEVVFGCLRAHGVRLNPEKCVFGVPRGMLLGFIVSERGIEPNPEKVTAIQQMEPIRDLKGVQRVMGCLASLSRFISRLGEKGLPLYRLLRKSEHFTWTAEAQEALDRLKTALTNTPILTSPKEGEPLLLYVAATTQVVSAVIVVERNEEGHSLPVQRPVYYISEVLAETKTRYPHIQKLVYAIVLARRKLRHYFEAHPVTVNREVSGRISKWSTELMGETLAYAPRKAIKSQTLPDFVAEWTDTQLPPSKSSLDCWEMYFDGSVMKTGAGAGLLFISPRGEHARYVVRLNFPASNNMAEYEALLAGLKIALELGIKRLDIRGDSQLVVDQVMKESSCHDEKMAAYCQAVRKLEDKFDGLELHHIARRYNEEADELAKIASGRAPVPPNVFAKDIDVPSITLTASTQASTVPDAQTSVLDPTGAELLADEDEPMGYEACSGDEDEAEAMEIDEVSAPRDWRSPYLDWLDGGVLPSDRTEARRVARKAKRFLIIEGELYRRGASGVLQRCIPIPEGKELILDIHAGVCGHHAAPRTLVGNAFRQGFYWPTAVADATEVALQTIPITWPFAVWGLDLVGPMAKAPGGFTHLLVAIDKFSKWIEARPISRIKSEQAVLFFTDIIHRFGVPNSIITDNGTQFTGKKFLKFCDDFHIRVDWSAVAHPQTNGQVERANGMILQGLKPRIHNKLKKFGHKWVQELPSVIWSLRTTPSRATGFSPYFLVFGAEAILPTDLEYGSPRLRAYQEQRNCQAREDSLDQVDEARDVALLHSARYQQSLRRQQARRIRHRDLCKGDLVLRLRQDNRGRHKLSPPWEGPYIVAEVLKPGTYKLADEDGHVLTNAWNIQQLRRQGRLSRVFAYASRLRQHLTSLRPSHSRTNDPSNALPSRHKHRTNECREGTA</sequence>
<dbReference type="Pfam" id="PF00078">
    <property type="entry name" value="RVT_1"/>
    <property type="match status" value="1"/>
</dbReference>
<keyword evidence="5" id="KW-1185">Reference proteome</keyword>
<evidence type="ECO:0000259" key="3">
    <source>
        <dbReference type="PROSITE" id="PS50994"/>
    </source>
</evidence>